<reference evidence="2 3" key="1">
    <citation type="journal article" date="2014" name="Am. J. Bot.">
        <title>Genome assembly and annotation for red clover (Trifolium pratense; Fabaceae).</title>
        <authorList>
            <person name="Istvanek J."/>
            <person name="Jaros M."/>
            <person name="Krenek A."/>
            <person name="Repkova J."/>
        </authorList>
    </citation>
    <scope>NUCLEOTIDE SEQUENCE [LARGE SCALE GENOMIC DNA]</scope>
    <source>
        <strain evidence="3">cv. Tatra</strain>
        <tissue evidence="2">Young leaves</tissue>
    </source>
</reference>
<organism evidence="2 3">
    <name type="scientific">Trifolium pratense</name>
    <name type="common">Red clover</name>
    <dbReference type="NCBI Taxonomy" id="57577"/>
    <lineage>
        <taxon>Eukaryota</taxon>
        <taxon>Viridiplantae</taxon>
        <taxon>Streptophyta</taxon>
        <taxon>Embryophyta</taxon>
        <taxon>Tracheophyta</taxon>
        <taxon>Spermatophyta</taxon>
        <taxon>Magnoliopsida</taxon>
        <taxon>eudicotyledons</taxon>
        <taxon>Gunneridae</taxon>
        <taxon>Pentapetalae</taxon>
        <taxon>rosids</taxon>
        <taxon>fabids</taxon>
        <taxon>Fabales</taxon>
        <taxon>Fabaceae</taxon>
        <taxon>Papilionoideae</taxon>
        <taxon>50 kb inversion clade</taxon>
        <taxon>NPAAA clade</taxon>
        <taxon>Hologalegina</taxon>
        <taxon>IRL clade</taxon>
        <taxon>Trifolieae</taxon>
        <taxon>Trifolium</taxon>
    </lineage>
</organism>
<feature type="non-terminal residue" evidence="2">
    <location>
        <position position="78"/>
    </location>
</feature>
<evidence type="ECO:0000313" key="3">
    <source>
        <dbReference type="Proteomes" id="UP000236291"/>
    </source>
</evidence>
<comment type="caution">
    <text evidence="2">The sequence shown here is derived from an EMBL/GenBank/DDBJ whole genome shotgun (WGS) entry which is preliminary data.</text>
</comment>
<feature type="compositionally biased region" description="Polar residues" evidence="1">
    <location>
        <begin position="66"/>
        <end position="78"/>
    </location>
</feature>
<feature type="non-terminal residue" evidence="2">
    <location>
        <position position="1"/>
    </location>
</feature>
<proteinExistence type="predicted"/>
<gene>
    <name evidence="2" type="ORF">L195_g063620</name>
</gene>
<evidence type="ECO:0000256" key="1">
    <source>
        <dbReference type="SAM" id="MobiDB-lite"/>
    </source>
</evidence>
<accession>A0A2K3KMX0</accession>
<reference evidence="2 3" key="2">
    <citation type="journal article" date="2017" name="Front. Plant Sci.">
        <title>Gene Classification and Mining of Molecular Markers Useful in Red Clover (Trifolium pratense) Breeding.</title>
        <authorList>
            <person name="Istvanek J."/>
            <person name="Dluhosova J."/>
            <person name="Dluhos P."/>
            <person name="Patkova L."/>
            <person name="Nedelnik J."/>
            <person name="Repkova J."/>
        </authorList>
    </citation>
    <scope>NUCLEOTIDE SEQUENCE [LARGE SCALE GENOMIC DNA]</scope>
    <source>
        <strain evidence="3">cv. Tatra</strain>
        <tissue evidence="2">Young leaves</tissue>
    </source>
</reference>
<name>A0A2K3KMX0_TRIPR</name>
<dbReference type="Proteomes" id="UP000236291">
    <property type="component" value="Unassembled WGS sequence"/>
</dbReference>
<feature type="region of interest" description="Disordered" evidence="1">
    <location>
        <begin position="52"/>
        <end position="78"/>
    </location>
</feature>
<protein>
    <submittedName>
        <fullName evidence="2">Uncharacterized protein</fullName>
    </submittedName>
</protein>
<dbReference type="EMBL" id="ASHM01213690">
    <property type="protein sequence ID" value="PNX67654.1"/>
    <property type="molecule type" value="Genomic_DNA"/>
</dbReference>
<evidence type="ECO:0000313" key="2">
    <source>
        <dbReference type="EMBL" id="PNX67654.1"/>
    </source>
</evidence>
<sequence length="78" mass="8429">KEGDGKEEDVTIGDDIDFMLDHVKKSVLEKDAAHDATTSAAQENLENIIVPQSPDNVVIPDKGKYSDSNTAVISQSDE</sequence>
<dbReference type="AlphaFoldDB" id="A0A2K3KMX0"/>